<organism evidence="1 2">
    <name type="scientific">Paragonimus westermani</name>
    <dbReference type="NCBI Taxonomy" id="34504"/>
    <lineage>
        <taxon>Eukaryota</taxon>
        <taxon>Metazoa</taxon>
        <taxon>Spiralia</taxon>
        <taxon>Lophotrochozoa</taxon>
        <taxon>Platyhelminthes</taxon>
        <taxon>Trematoda</taxon>
        <taxon>Digenea</taxon>
        <taxon>Plagiorchiida</taxon>
        <taxon>Troglotremata</taxon>
        <taxon>Troglotrematidae</taxon>
        <taxon>Paragonimus</taxon>
    </lineage>
</organism>
<dbReference type="Proteomes" id="UP000324629">
    <property type="component" value="Unassembled WGS sequence"/>
</dbReference>
<dbReference type="AlphaFoldDB" id="A0A5J4NUY0"/>
<dbReference type="EMBL" id="QNGE01000729">
    <property type="protein sequence ID" value="KAA3679465.1"/>
    <property type="molecule type" value="Genomic_DNA"/>
</dbReference>
<protein>
    <submittedName>
        <fullName evidence="1">Uncharacterized protein</fullName>
    </submittedName>
</protein>
<name>A0A5J4NUY0_9TREM</name>
<sequence length="199" mass="22934">MAVDSCARFVLERLVHCKCLFCLFHLFSFRFYWLPKFIISESSKLMSDDEAEDIEEEEGVYLGVSLIVVHFSLFRNMKVEETKGMNVMDMVKPFYQMVILMRDTMRMERDKVKEFIGNHGVLDKNHQVVGKGRYLFPHLSCQQTGEYLVTPAKDDEKTADDVDNKMIPRWKASKIENISDEAKAAIGEIMTSDPGKCAV</sequence>
<accession>A0A5J4NUY0</accession>
<comment type="caution">
    <text evidence="1">The sequence shown here is derived from an EMBL/GenBank/DDBJ whole genome shotgun (WGS) entry which is preliminary data.</text>
</comment>
<evidence type="ECO:0000313" key="2">
    <source>
        <dbReference type="Proteomes" id="UP000324629"/>
    </source>
</evidence>
<evidence type="ECO:0000313" key="1">
    <source>
        <dbReference type="EMBL" id="KAA3679465.1"/>
    </source>
</evidence>
<keyword evidence="2" id="KW-1185">Reference proteome</keyword>
<proteinExistence type="predicted"/>
<gene>
    <name evidence="1" type="ORF">DEA37_0011012</name>
</gene>
<reference evidence="1 2" key="1">
    <citation type="journal article" date="2019" name="Gigascience">
        <title>Whole-genome sequence of the oriental lung fluke Paragonimus westermani.</title>
        <authorList>
            <person name="Oey H."/>
            <person name="Zakrzewski M."/>
            <person name="Narain K."/>
            <person name="Devi K.R."/>
            <person name="Agatsuma T."/>
            <person name="Nawaratna S."/>
            <person name="Gobert G.N."/>
            <person name="Jones M.K."/>
            <person name="Ragan M.A."/>
            <person name="McManus D.P."/>
            <person name="Krause L."/>
        </authorList>
    </citation>
    <scope>NUCLEOTIDE SEQUENCE [LARGE SCALE GENOMIC DNA]</scope>
    <source>
        <strain evidence="1 2">IND2009</strain>
    </source>
</reference>